<dbReference type="Pfam" id="PF10798">
    <property type="entry name" value="YmgB"/>
    <property type="match status" value="1"/>
</dbReference>
<dbReference type="RefSeq" id="WP_067436821.1">
    <property type="nucleotide sequence ID" value="NZ_CP072599.1"/>
</dbReference>
<dbReference type="EMBL" id="LN907828">
    <property type="protein sequence ID" value="CUU26192.1"/>
    <property type="molecule type" value="Genomic_DNA"/>
</dbReference>
<dbReference type="Gene3D" id="1.20.5.5260">
    <property type="match status" value="1"/>
</dbReference>
<name>A0A0U5LAT0_9GAMM</name>
<dbReference type="Proteomes" id="UP000059419">
    <property type="component" value="Plasmid pEM01"/>
</dbReference>
<keyword evidence="3" id="KW-1185">Reference proteome</keyword>
<keyword evidence="1" id="KW-0812">Transmembrane</keyword>
<geneLocation type="plasmid" evidence="3">
    <name>pEM01</name>
</geneLocation>
<gene>
    <name evidence="2" type="ORF">EM595_p0496</name>
</gene>
<evidence type="ECO:0000256" key="1">
    <source>
        <dbReference type="SAM" id="Phobius"/>
    </source>
</evidence>
<accession>A0A0U5LAT0</accession>
<dbReference type="InterPro" id="IPR024753">
    <property type="entry name" value="AriR"/>
</dbReference>
<evidence type="ECO:0000313" key="3">
    <source>
        <dbReference type="Proteomes" id="UP000059419"/>
    </source>
</evidence>
<protein>
    <submittedName>
        <fullName evidence="2">Uncharacterized protein</fullName>
    </submittedName>
</protein>
<dbReference type="GeneID" id="84615213"/>
<feature type="transmembrane region" description="Helical" evidence="1">
    <location>
        <begin position="13"/>
        <end position="34"/>
    </location>
</feature>
<dbReference type="OrthoDB" id="6629193at2"/>
<sequence length="82" mass="8895">MYRELPENERNDLAAVILYSSATEALGMMIRAMVASKEVLSNKVLIQRLIAQLETATLPAQQAILSQTLALVVGQTPDDPGI</sequence>
<reference evidence="3" key="1">
    <citation type="submission" date="2015-11" db="EMBL/GenBank/DDBJ databases">
        <authorList>
            <person name="Blom J."/>
        </authorList>
    </citation>
    <scope>NUCLEOTIDE SEQUENCE [LARGE SCALE GENOMIC DNA]</scope>
    <source>
        <plasmid evidence="3">pEM01</plasmid>
    </source>
</reference>
<dbReference type="AlphaFoldDB" id="A0A0U5LAT0"/>
<dbReference type="KEGG" id="ege:EM595_p0496"/>
<evidence type="ECO:0000313" key="2">
    <source>
        <dbReference type="EMBL" id="CUU26192.1"/>
    </source>
</evidence>
<dbReference type="GO" id="GO:0071468">
    <property type="term" value="P:cellular response to acidic pH"/>
    <property type="evidence" value="ECO:0007669"/>
    <property type="project" value="InterPro"/>
</dbReference>
<keyword evidence="1" id="KW-0472">Membrane</keyword>
<keyword evidence="1" id="KW-1133">Transmembrane helix</keyword>
<dbReference type="PATRIC" id="fig|1619313.3.peg.4125"/>
<proteinExistence type="predicted"/>
<organism evidence="2 3">
    <name type="scientific">Duffyella gerundensis</name>
    <dbReference type="NCBI Taxonomy" id="1619313"/>
    <lineage>
        <taxon>Bacteria</taxon>
        <taxon>Pseudomonadati</taxon>
        <taxon>Pseudomonadota</taxon>
        <taxon>Gammaproteobacteria</taxon>
        <taxon>Enterobacterales</taxon>
        <taxon>Erwiniaceae</taxon>
        <taxon>Duffyella</taxon>
    </lineage>
</organism>